<dbReference type="Gene3D" id="3.40.50.360">
    <property type="match status" value="1"/>
</dbReference>
<dbReference type="GeneID" id="27318409"/>
<dbReference type="SUPFAM" id="SSF52218">
    <property type="entry name" value="Flavoproteins"/>
    <property type="match status" value="1"/>
</dbReference>
<proteinExistence type="predicted"/>
<dbReference type="InterPro" id="IPR005025">
    <property type="entry name" value="FMN_Rdtase-like_dom"/>
</dbReference>
<accession>A0A0D1X4L8</accession>
<organism evidence="2 3">
    <name type="scientific">Exophiala mesophila</name>
    <name type="common">Black yeast-like fungus</name>
    <dbReference type="NCBI Taxonomy" id="212818"/>
    <lineage>
        <taxon>Eukaryota</taxon>
        <taxon>Fungi</taxon>
        <taxon>Dikarya</taxon>
        <taxon>Ascomycota</taxon>
        <taxon>Pezizomycotina</taxon>
        <taxon>Eurotiomycetes</taxon>
        <taxon>Chaetothyriomycetidae</taxon>
        <taxon>Chaetothyriales</taxon>
        <taxon>Herpotrichiellaceae</taxon>
        <taxon>Exophiala</taxon>
    </lineage>
</organism>
<protein>
    <recommendedName>
        <fullName evidence="1">NADPH-dependent FMN reductase-like domain-containing protein</fullName>
    </recommendedName>
</protein>
<dbReference type="InterPro" id="IPR029039">
    <property type="entry name" value="Flavoprotein-like_sf"/>
</dbReference>
<sequence length="223" mass="24698">MGDILSSATPAANTFPVKIGIIIGSQRTPRAGDQIATWVLSILEEYQANTPLEGSTSRPYSLHLIDLNDHPLPLFNEPGIPSRITSSSEYTHAHTREWSQFISSFAGFVFVTPQYNWGYPASLKNAIDYLFNEWKGKPAMVVSYGGHGGGKAAQGLKVVLQGLRMRLVDEHVELVIGGMDEMKKAARGRPLGLDGEHGRKIWVPESAQIGLRWEKFLELLNQR</sequence>
<dbReference type="EMBL" id="KN847520">
    <property type="protein sequence ID" value="KIV96740.1"/>
    <property type="molecule type" value="Genomic_DNA"/>
</dbReference>
<dbReference type="AlphaFoldDB" id="A0A0D1X4L8"/>
<evidence type="ECO:0000259" key="1">
    <source>
        <dbReference type="Pfam" id="PF03358"/>
    </source>
</evidence>
<dbReference type="InterPro" id="IPR050712">
    <property type="entry name" value="NAD(P)H-dep_reductase"/>
</dbReference>
<dbReference type="OrthoDB" id="68575at2759"/>
<dbReference type="Pfam" id="PF03358">
    <property type="entry name" value="FMN_red"/>
    <property type="match status" value="1"/>
</dbReference>
<dbReference type="PANTHER" id="PTHR30543:SF21">
    <property type="entry name" value="NAD(P)H-DEPENDENT FMN REDUCTASE LOT6"/>
    <property type="match status" value="1"/>
</dbReference>
<name>A0A0D1X4L8_EXOME</name>
<dbReference type="OMA" id="NDHTKAW"/>
<evidence type="ECO:0000313" key="2">
    <source>
        <dbReference type="EMBL" id="KIV96740.1"/>
    </source>
</evidence>
<dbReference type="Proteomes" id="UP000054302">
    <property type="component" value="Unassembled WGS sequence"/>
</dbReference>
<gene>
    <name evidence="2" type="ORF">PV10_00564</name>
</gene>
<dbReference type="STRING" id="212818.A0A0D1X4L8"/>
<feature type="domain" description="NADPH-dependent FMN reductase-like" evidence="1">
    <location>
        <begin position="17"/>
        <end position="170"/>
    </location>
</feature>
<dbReference type="RefSeq" id="XP_016228314.1">
    <property type="nucleotide sequence ID" value="XM_016364665.1"/>
</dbReference>
<reference evidence="2 3" key="1">
    <citation type="submission" date="2015-01" db="EMBL/GenBank/DDBJ databases">
        <title>The Genome Sequence of Exophiala mesophila CBS40295.</title>
        <authorList>
            <consortium name="The Broad Institute Genomics Platform"/>
            <person name="Cuomo C."/>
            <person name="de Hoog S."/>
            <person name="Gorbushina A."/>
            <person name="Stielow B."/>
            <person name="Teixiera M."/>
            <person name="Abouelleil A."/>
            <person name="Chapman S.B."/>
            <person name="Priest M."/>
            <person name="Young S.K."/>
            <person name="Wortman J."/>
            <person name="Nusbaum C."/>
            <person name="Birren B."/>
        </authorList>
    </citation>
    <scope>NUCLEOTIDE SEQUENCE [LARGE SCALE GENOMIC DNA]</scope>
    <source>
        <strain evidence="2 3">CBS 40295</strain>
    </source>
</reference>
<keyword evidence="3" id="KW-1185">Reference proteome</keyword>
<dbReference type="HOGENOM" id="CLU_055322_2_0_1"/>
<dbReference type="GO" id="GO:0010181">
    <property type="term" value="F:FMN binding"/>
    <property type="evidence" value="ECO:0007669"/>
    <property type="project" value="TreeGrafter"/>
</dbReference>
<dbReference type="GO" id="GO:0005829">
    <property type="term" value="C:cytosol"/>
    <property type="evidence" value="ECO:0007669"/>
    <property type="project" value="TreeGrafter"/>
</dbReference>
<evidence type="ECO:0000313" key="3">
    <source>
        <dbReference type="Proteomes" id="UP000054302"/>
    </source>
</evidence>
<dbReference type="PANTHER" id="PTHR30543">
    <property type="entry name" value="CHROMATE REDUCTASE"/>
    <property type="match status" value="1"/>
</dbReference>
<dbReference type="VEuPathDB" id="FungiDB:PV10_00564"/>
<dbReference type="GO" id="GO:0016491">
    <property type="term" value="F:oxidoreductase activity"/>
    <property type="evidence" value="ECO:0007669"/>
    <property type="project" value="InterPro"/>
</dbReference>